<dbReference type="InterPro" id="IPR047142">
    <property type="entry name" value="OryJ/VirC-like"/>
</dbReference>
<dbReference type="Proteomes" id="UP000054279">
    <property type="component" value="Unassembled WGS sequence"/>
</dbReference>
<dbReference type="PANTHER" id="PTHR36156:SF2">
    <property type="entry name" value="CUPIN TYPE-2 DOMAIN-CONTAINING PROTEIN"/>
    <property type="match status" value="1"/>
</dbReference>
<evidence type="ECO:0000313" key="3">
    <source>
        <dbReference type="Proteomes" id="UP000054279"/>
    </source>
</evidence>
<dbReference type="SUPFAM" id="SSF51182">
    <property type="entry name" value="RmlC-like cupins"/>
    <property type="match status" value="1"/>
</dbReference>
<organism evidence="2 3">
    <name type="scientific">Sphaerobolus stellatus (strain SS14)</name>
    <dbReference type="NCBI Taxonomy" id="990650"/>
    <lineage>
        <taxon>Eukaryota</taxon>
        <taxon>Fungi</taxon>
        <taxon>Dikarya</taxon>
        <taxon>Basidiomycota</taxon>
        <taxon>Agaricomycotina</taxon>
        <taxon>Agaricomycetes</taxon>
        <taxon>Phallomycetidae</taxon>
        <taxon>Geastrales</taxon>
        <taxon>Sphaerobolaceae</taxon>
        <taxon>Sphaerobolus</taxon>
    </lineage>
</organism>
<dbReference type="CDD" id="cd02231">
    <property type="entry name" value="cupin_BLL6423-like"/>
    <property type="match status" value="1"/>
</dbReference>
<reference evidence="2 3" key="1">
    <citation type="submission" date="2014-06" db="EMBL/GenBank/DDBJ databases">
        <title>Evolutionary Origins and Diversification of the Mycorrhizal Mutualists.</title>
        <authorList>
            <consortium name="DOE Joint Genome Institute"/>
            <consortium name="Mycorrhizal Genomics Consortium"/>
            <person name="Kohler A."/>
            <person name="Kuo A."/>
            <person name="Nagy L.G."/>
            <person name="Floudas D."/>
            <person name="Copeland A."/>
            <person name="Barry K.W."/>
            <person name="Cichocki N."/>
            <person name="Veneault-Fourrey C."/>
            <person name="LaButti K."/>
            <person name="Lindquist E.A."/>
            <person name="Lipzen A."/>
            <person name="Lundell T."/>
            <person name="Morin E."/>
            <person name="Murat C."/>
            <person name="Riley R."/>
            <person name="Ohm R."/>
            <person name="Sun H."/>
            <person name="Tunlid A."/>
            <person name="Henrissat B."/>
            <person name="Grigoriev I.V."/>
            <person name="Hibbett D.S."/>
            <person name="Martin F."/>
        </authorList>
    </citation>
    <scope>NUCLEOTIDE SEQUENCE [LARGE SCALE GENOMIC DNA]</scope>
    <source>
        <strain evidence="2 3">SS14</strain>
    </source>
</reference>
<dbReference type="InterPro" id="IPR011051">
    <property type="entry name" value="RmlC_Cupin_sf"/>
</dbReference>
<sequence>MTHSNVPVASGSTARRVVTGLGEDGKAKILYDDREGRVESFPSGSNFQTVWLTDSVPADVTTKTNEDPTKGEKLFQGPVNGGSTGMFVNFPPGASSPMHSTRSIDYGIVIEGEIELELDNGEKTVLKAGDVIVQRQTKHAWHNRHATQWTKIFCVCIASANSVVEKKD</sequence>
<evidence type="ECO:0000313" key="2">
    <source>
        <dbReference type="EMBL" id="KIJ22661.1"/>
    </source>
</evidence>
<dbReference type="AlphaFoldDB" id="A0A0C9UAW5"/>
<dbReference type="InterPro" id="IPR014710">
    <property type="entry name" value="RmlC-like_jellyroll"/>
</dbReference>
<dbReference type="OrthoDB" id="5840532at2759"/>
<dbReference type="Gene3D" id="2.60.120.10">
    <property type="entry name" value="Jelly Rolls"/>
    <property type="match status" value="1"/>
</dbReference>
<gene>
    <name evidence="2" type="ORF">M422DRAFT_39977</name>
</gene>
<feature type="domain" description="Cupin type-2" evidence="1">
    <location>
        <begin position="87"/>
        <end position="147"/>
    </location>
</feature>
<dbReference type="InterPro" id="IPR013096">
    <property type="entry name" value="Cupin_2"/>
</dbReference>
<proteinExistence type="predicted"/>
<evidence type="ECO:0000259" key="1">
    <source>
        <dbReference type="Pfam" id="PF07883"/>
    </source>
</evidence>
<accession>A0A0C9UAW5</accession>
<dbReference type="HOGENOM" id="CLU_096188_2_2_1"/>
<dbReference type="PANTHER" id="PTHR36156">
    <property type="entry name" value="SLR2101 PROTEIN"/>
    <property type="match status" value="1"/>
</dbReference>
<keyword evidence="3" id="KW-1185">Reference proteome</keyword>
<name>A0A0C9UAW5_SPHS4</name>
<protein>
    <recommendedName>
        <fullName evidence="1">Cupin type-2 domain-containing protein</fullName>
    </recommendedName>
</protein>
<dbReference type="EMBL" id="KN838027">
    <property type="protein sequence ID" value="KIJ22661.1"/>
    <property type="molecule type" value="Genomic_DNA"/>
</dbReference>
<dbReference type="Pfam" id="PF07883">
    <property type="entry name" value="Cupin_2"/>
    <property type="match status" value="1"/>
</dbReference>